<protein>
    <submittedName>
        <fullName evidence="2">Ribosomal protein S6</fullName>
    </submittedName>
</protein>
<dbReference type="SUPFAM" id="SSF54995">
    <property type="entry name" value="Ribosomal protein S6"/>
    <property type="match status" value="1"/>
</dbReference>
<proteinExistence type="inferred from homology"/>
<dbReference type="GO" id="GO:0070181">
    <property type="term" value="F:small ribosomal subunit rRNA binding"/>
    <property type="evidence" value="ECO:0007669"/>
    <property type="project" value="TreeGrafter"/>
</dbReference>
<dbReference type="Proteomes" id="UP000218334">
    <property type="component" value="Unassembled WGS sequence"/>
</dbReference>
<dbReference type="GO" id="GO:0006412">
    <property type="term" value="P:translation"/>
    <property type="evidence" value="ECO:0007669"/>
    <property type="project" value="InterPro"/>
</dbReference>
<keyword evidence="2" id="KW-0689">Ribosomal protein</keyword>
<reference evidence="3" key="1">
    <citation type="journal article" date="2017" name="Nat. Ecol. Evol.">
        <title>Genome expansion and lineage-specific genetic innovations in the forest pathogenic fungi Armillaria.</title>
        <authorList>
            <person name="Sipos G."/>
            <person name="Prasanna A.N."/>
            <person name="Walter M.C."/>
            <person name="O'Connor E."/>
            <person name="Balint B."/>
            <person name="Krizsan K."/>
            <person name="Kiss B."/>
            <person name="Hess J."/>
            <person name="Varga T."/>
            <person name="Slot J."/>
            <person name="Riley R."/>
            <person name="Boka B."/>
            <person name="Rigling D."/>
            <person name="Barry K."/>
            <person name="Lee J."/>
            <person name="Mihaltcheva S."/>
            <person name="LaButti K."/>
            <person name="Lipzen A."/>
            <person name="Waldron R."/>
            <person name="Moloney N.M."/>
            <person name="Sperisen C."/>
            <person name="Kredics L."/>
            <person name="Vagvoelgyi C."/>
            <person name="Patrignani A."/>
            <person name="Fitzpatrick D."/>
            <person name="Nagy I."/>
            <person name="Doyle S."/>
            <person name="Anderson J.B."/>
            <person name="Grigoriev I.V."/>
            <person name="Gueldener U."/>
            <person name="Muensterkoetter M."/>
            <person name="Nagy L.G."/>
        </authorList>
    </citation>
    <scope>NUCLEOTIDE SEQUENCE [LARGE SCALE GENOMIC DNA]</scope>
    <source>
        <strain evidence="3">28-4</strain>
    </source>
</reference>
<keyword evidence="3" id="KW-1185">Reference proteome</keyword>
<dbReference type="STRING" id="1076256.A0A2H3BU80"/>
<dbReference type="PANTHER" id="PTHR21011">
    <property type="entry name" value="MITOCHONDRIAL 28S RIBOSOMAL PROTEIN S6"/>
    <property type="match status" value="1"/>
</dbReference>
<keyword evidence="2" id="KW-0687">Ribonucleoprotein</keyword>
<dbReference type="Gene3D" id="3.30.70.60">
    <property type="match status" value="1"/>
</dbReference>
<dbReference type="PANTHER" id="PTHR21011:SF1">
    <property type="entry name" value="SMALL RIBOSOMAL SUBUNIT PROTEIN BS6M"/>
    <property type="match status" value="1"/>
</dbReference>
<sequence length="119" mass="13606">MPLYQMVCIAAHNQEYARIKALVSQTASHILKAGGVVRKIESWGTHVLPHRMHRHSVAHKLGDYWSLHFDTSPRTLRSLNRVLRQDPLVIRWTVLRQGQKIEDVAAKGRSLIHAGDQML</sequence>
<dbReference type="GO" id="GO:0005763">
    <property type="term" value="C:mitochondrial small ribosomal subunit"/>
    <property type="evidence" value="ECO:0007669"/>
    <property type="project" value="TreeGrafter"/>
</dbReference>
<dbReference type="InterPro" id="IPR000529">
    <property type="entry name" value="Ribosomal_bS6"/>
</dbReference>
<dbReference type="InterPro" id="IPR035980">
    <property type="entry name" value="Ribosomal_bS6_sf"/>
</dbReference>
<dbReference type="GO" id="GO:0003735">
    <property type="term" value="F:structural constituent of ribosome"/>
    <property type="evidence" value="ECO:0007669"/>
    <property type="project" value="InterPro"/>
</dbReference>
<name>A0A2H3BU80_9AGAR</name>
<evidence type="ECO:0000313" key="2">
    <source>
        <dbReference type="EMBL" id="PBK74461.1"/>
    </source>
</evidence>
<organism evidence="2 3">
    <name type="scientific">Armillaria solidipes</name>
    <dbReference type="NCBI Taxonomy" id="1076256"/>
    <lineage>
        <taxon>Eukaryota</taxon>
        <taxon>Fungi</taxon>
        <taxon>Dikarya</taxon>
        <taxon>Basidiomycota</taxon>
        <taxon>Agaricomycotina</taxon>
        <taxon>Agaricomycetes</taxon>
        <taxon>Agaricomycetidae</taxon>
        <taxon>Agaricales</taxon>
        <taxon>Marasmiineae</taxon>
        <taxon>Physalacriaceae</taxon>
        <taxon>Armillaria</taxon>
    </lineage>
</organism>
<evidence type="ECO:0000256" key="1">
    <source>
        <dbReference type="ARBA" id="ARBA00009512"/>
    </source>
</evidence>
<dbReference type="EMBL" id="KZ293419">
    <property type="protein sequence ID" value="PBK74461.1"/>
    <property type="molecule type" value="Genomic_DNA"/>
</dbReference>
<dbReference type="AlphaFoldDB" id="A0A2H3BU80"/>
<evidence type="ECO:0000313" key="3">
    <source>
        <dbReference type="Proteomes" id="UP000218334"/>
    </source>
</evidence>
<dbReference type="Pfam" id="PF01250">
    <property type="entry name" value="Ribosomal_S6"/>
    <property type="match status" value="1"/>
</dbReference>
<comment type="similarity">
    <text evidence="1">Belongs to the bacterial ribosomal protein bS6 family.</text>
</comment>
<dbReference type="InterPro" id="IPR014717">
    <property type="entry name" value="Transl_elong_EF1B/ribsomal_bS6"/>
</dbReference>
<dbReference type="CDD" id="cd15465">
    <property type="entry name" value="bS6_mito"/>
    <property type="match status" value="1"/>
</dbReference>
<accession>A0A2H3BU80</accession>
<gene>
    <name evidence="2" type="ORF">ARMSODRAFT_952105</name>
</gene>